<evidence type="ECO:0000313" key="1">
    <source>
        <dbReference type="EMBL" id="KAG5471695.1"/>
    </source>
</evidence>
<dbReference type="AlphaFoldDB" id="A0A836KI94"/>
<dbReference type="RefSeq" id="XP_067060812.1">
    <property type="nucleotide sequence ID" value="XM_067205260.1"/>
</dbReference>
<organism evidence="1 2">
    <name type="scientific">Leishmania orientalis</name>
    <dbReference type="NCBI Taxonomy" id="2249476"/>
    <lineage>
        <taxon>Eukaryota</taxon>
        <taxon>Discoba</taxon>
        <taxon>Euglenozoa</taxon>
        <taxon>Kinetoplastea</taxon>
        <taxon>Metakinetoplastina</taxon>
        <taxon>Trypanosomatida</taxon>
        <taxon>Trypanosomatidae</taxon>
        <taxon>Leishmaniinae</taxon>
        <taxon>Leishmania</taxon>
    </lineage>
</organism>
<sequence>MRRPISCWRRGTLRWARRHPRRSSQRPRALLCTAALRRYLTGTRQPCRSS</sequence>
<name>A0A836KI94_9TRYP</name>
<dbReference type="EMBL" id="JAFHLR010000031">
    <property type="protein sequence ID" value="KAG5471695.1"/>
    <property type="molecule type" value="Genomic_DNA"/>
</dbReference>
<dbReference type="KEGG" id="loi:92359194"/>
<keyword evidence="2" id="KW-1185">Reference proteome</keyword>
<dbReference type="Proteomes" id="UP000674143">
    <property type="component" value="Chromosome 31"/>
</dbReference>
<accession>A0A836KI94</accession>
<protein>
    <submittedName>
        <fullName evidence="1">Uncharacterized protein</fullName>
    </submittedName>
</protein>
<proteinExistence type="predicted"/>
<comment type="caution">
    <text evidence="1">The sequence shown here is derived from an EMBL/GenBank/DDBJ whole genome shotgun (WGS) entry which is preliminary data.</text>
</comment>
<gene>
    <name evidence="1" type="ORF">LSCM4_03247</name>
</gene>
<evidence type="ECO:0000313" key="2">
    <source>
        <dbReference type="Proteomes" id="UP000674143"/>
    </source>
</evidence>
<reference evidence="1 2" key="1">
    <citation type="submission" date="2021-02" db="EMBL/GenBank/DDBJ databases">
        <title>Leishmania (Mundinia) orientalis Genome sequencing and assembly.</title>
        <authorList>
            <person name="Almutairi H."/>
            <person name="Gatherer D."/>
        </authorList>
    </citation>
    <scope>NUCLEOTIDE SEQUENCE [LARGE SCALE GENOMIC DNA]</scope>
    <source>
        <strain evidence="1">LSCM4</strain>
    </source>
</reference>
<dbReference type="GeneID" id="92359194"/>